<dbReference type="Proteomes" id="UP001268542">
    <property type="component" value="Unassembled WGS sequence"/>
</dbReference>
<dbReference type="InterPro" id="IPR013917">
    <property type="entry name" value="tRNA_wybutosine-synth"/>
</dbReference>
<dbReference type="InterPro" id="IPR017517">
    <property type="entry name" value="Maleyloyr_isom"/>
</dbReference>
<reference evidence="3 4" key="1">
    <citation type="submission" date="2023-08" db="EMBL/GenBank/DDBJ databases">
        <title>Nocardioides seae sp. nov., a bacterium isolated from a soil.</title>
        <authorList>
            <person name="Wang X."/>
        </authorList>
    </citation>
    <scope>NUCLEOTIDE SEQUENCE [LARGE SCALE GENOMIC DNA]</scope>
    <source>
        <strain evidence="3 4">YZH12</strain>
    </source>
</reference>
<dbReference type="NCBIfam" id="TIGR03084">
    <property type="entry name" value="TIGR03084 family metal-binding protein"/>
    <property type="match status" value="1"/>
</dbReference>
<dbReference type="InterPro" id="IPR034660">
    <property type="entry name" value="DinB/YfiT-like"/>
</dbReference>
<evidence type="ECO:0000259" key="2">
    <source>
        <dbReference type="Pfam" id="PF11716"/>
    </source>
</evidence>
<evidence type="ECO:0000313" key="4">
    <source>
        <dbReference type="Proteomes" id="UP001268542"/>
    </source>
</evidence>
<sequence>MNDPRPTPGSALDAVLADLVVLTERLDTLVAARPEADWRRATPAEGWDVATQVAHLWWTDVAATAAANAATDKAEWDAIVLTVLEDPDGAVDTSALAGGAVPPTELLATWRAGRTALVDALLAHAAEHPGEKLPWFGPPMSPTSMASARYMETWAHGLDVHDALDVVPEHDDGVRHVCHIGFRTRDFAHRNRGLEPPTAPFHVKLTAPSGEVWTYGPDDAEQRVEGPAVDFAQLVTQRRHRDDLALTAHGAEVDRWLDLAQAFAGPPGGGRAPAAHRPEGGDA</sequence>
<dbReference type="SUPFAM" id="SSF109854">
    <property type="entry name" value="DinB/YfiT-like putative metalloenzymes"/>
    <property type="match status" value="1"/>
</dbReference>
<feature type="domain" description="tRNA wybutosine-synthesis" evidence="1">
    <location>
        <begin position="198"/>
        <end position="248"/>
    </location>
</feature>
<proteinExistence type="predicted"/>
<dbReference type="Pfam" id="PF11716">
    <property type="entry name" value="MDMPI_N"/>
    <property type="match status" value="1"/>
</dbReference>
<feature type="domain" description="Mycothiol-dependent maleylpyruvate isomerase metal-binding" evidence="2">
    <location>
        <begin position="22"/>
        <end position="160"/>
    </location>
</feature>
<dbReference type="Gene3D" id="1.20.120.450">
    <property type="entry name" value="dinb family like domain"/>
    <property type="match status" value="1"/>
</dbReference>
<gene>
    <name evidence="3" type="ORF">RDV89_07315</name>
</gene>
<keyword evidence="4" id="KW-1185">Reference proteome</keyword>
<organism evidence="3 4">
    <name type="scientific">Nocardioides imazamoxiresistens</name>
    <dbReference type="NCBI Taxonomy" id="3231893"/>
    <lineage>
        <taxon>Bacteria</taxon>
        <taxon>Bacillati</taxon>
        <taxon>Actinomycetota</taxon>
        <taxon>Actinomycetes</taxon>
        <taxon>Propionibacteriales</taxon>
        <taxon>Nocardioidaceae</taxon>
        <taxon>Nocardioides</taxon>
    </lineage>
</organism>
<name>A0ABU3PUI9_9ACTN</name>
<accession>A0ABU3PUI9</accession>
<comment type="caution">
    <text evidence="3">The sequence shown here is derived from an EMBL/GenBank/DDBJ whole genome shotgun (WGS) entry which is preliminary data.</text>
</comment>
<dbReference type="InterPro" id="IPR017518">
    <property type="entry name" value="CHP03084"/>
</dbReference>
<dbReference type="Pfam" id="PF08608">
    <property type="entry name" value="Wyosine_form"/>
    <property type="match status" value="1"/>
</dbReference>
<dbReference type="RefSeq" id="WP_315732304.1">
    <property type="nucleotide sequence ID" value="NZ_JAVYII010000003.1"/>
</dbReference>
<dbReference type="InterPro" id="IPR024344">
    <property type="entry name" value="MDMPI_metal-binding"/>
</dbReference>
<evidence type="ECO:0000313" key="3">
    <source>
        <dbReference type="EMBL" id="MDT9592871.1"/>
    </source>
</evidence>
<protein>
    <submittedName>
        <fullName evidence="3">TIGR03084 family metal-binding protein</fullName>
    </submittedName>
</protein>
<dbReference type="EMBL" id="JAVYII010000003">
    <property type="protein sequence ID" value="MDT9592871.1"/>
    <property type="molecule type" value="Genomic_DNA"/>
</dbReference>
<evidence type="ECO:0000259" key="1">
    <source>
        <dbReference type="Pfam" id="PF08608"/>
    </source>
</evidence>
<dbReference type="NCBIfam" id="TIGR03083">
    <property type="entry name" value="maleylpyruvate isomerase family mycothiol-dependent enzyme"/>
    <property type="match status" value="1"/>
</dbReference>